<keyword evidence="1" id="KW-0472">Membrane</keyword>
<evidence type="ECO:0000313" key="3">
    <source>
        <dbReference type="Proteomes" id="UP000018438"/>
    </source>
</evidence>
<accession>N8WM47</accession>
<protein>
    <submittedName>
        <fullName evidence="2">Uncharacterized protein</fullName>
    </submittedName>
</protein>
<name>N8WM47_9GAMM</name>
<dbReference type="GeneID" id="76205461"/>
<sequence length="41" mass="4755">MAKTLRIIDRTELRQKGWWLFGFVVGLQVLFLLGSYLLQGS</sequence>
<evidence type="ECO:0000256" key="1">
    <source>
        <dbReference type="SAM" id="Phobius"/>
    </source>
</evidence>
<dbReference type="HOGENOM" id="CLU_218576_0_0_6"/>
<dbReference type="Proteomes" id="UP000018438">
    <property type="component" value="Unassembled WGS sequence"/>
</dbReference>
<reference evidence="2 3" key="1">
    <citation type="submission" date="2013-02" db="EMBL/GenBank/DDBJ databases">
        <title>The Genome Sequence of Acinetobacter schindleri NIPH 900.</title>
        <authorList>
            <consortium name="The Broad Institute Genome Sequencing Platform"/>
            <consortium name="The Broad Institute Genome Sequencing Center for Infectious Disease"/>
            <person name="Cerqueira G."/>
            <person name="Feldgarden M."/>
            <person name="Courvalin P."/>
            <person name="Perichon B."/>
            <person name="Grillot-Courvalin C."/>
            <person name="Clermont D."/>
            <person name="Rocha E."/>
            <person name="Yoon E.-J."/>
            <person name="Nemec A."/>
            <person name="Walker B."/>
            <person name="Young S.K."/>
            <person name="Zeng Q."/>
            <person name="Gargeya S."/>
            <person name="Fitzgerald M."/>
            <person name="Haas B."/>
            <person name="Abouelleil A."/>
            <person name="Alvarado L."/>
            <person name="Arachchi H.M."/>
            <person name="Berlin A.M."/>
            <person name="Chapman S.B."/>
            <person name="Dewar J."/>
            <person name="Goldberg J."/>
            <person name="Griggs A."/>
            <person name="Gujja S."/>
            <person name="Hansen M."/>
            <person name="Howarth C."/>
            <person name="Imamovic A."/>
            <person name="Larimer J."/>
            <person name="McCowan C."/>
            <person name="Murphy C."/>
            <person name="Neiman D."/>
            <person name="Pearson M."/>
            <person name="Priest M."/>
            <person name="Roberts A."/>
            <person name="Saif S."/>
            <person name="Shea T."/>
            <person name="Sisk P."/>
            <person name="Sykes S."/>
            <person name="Wortman J."/>
            <person name="Nusbaum C."/>
            <person name="Birren B."/>
        </authorList>
    </citation>
    <scope>NUCLEOTIDE SEQUENCE [LARGE SCALE GENOMIC DNA]</scope>
    <source>
        <strain evidence="2 3">NIPH 900</strain>
    </source>
</reference>
<keyword evidence="1" id="KW-0812">Transmembrane</keyword>
<dbReference type="RefSeq" id="WP_004815134.1">
    <property type="nucleotide sequence ID" value="NZ_KB849452.1"/>
</dbReference>
<dbReference type="NCBIfam" id="NF040911">
    <property type="entry name" value="KGW_Acineto"/>
    <property type="match status" value="1"/>
</dbReference>
<dbReference type="AlphaFoldDB" id="N8WM47"/>
<dbReference type="EMBL" id="APPI01000016">
    <property type="protein sequence ID" value="ENV13147.1"/>
    <property type="molecule type" value="Genomic_DNA"/>
</dbReference>
<feature type="transmembrane region" description="Helical" evidence="1">
    <location>
        <begin position="20"/>
        <end position="38"/>
    </location>
</feature>
<evidence type="ECO:0000313" key="2">
    <source>
        <dbReference type="EMBL" id="ENV13147.1"/>
    </source>
</evidence>
<proteinExistence type="predicted"/>
<organism evidence="2 3">
    <name type="scientific">Acinetobacter schindleri NIPH 900</name>
    <dbReference type="NCBI Taxonomy" id="1217675"/>
    <lineage>
        <taxon>Bacteria</taxon>
        <taxon>Pseudomonadati</taxon>
        <taxon>Pseudomonadota</taxon>
        <taxon>Gammaproteobacteria</taxon>
        <taxon>Moraxellales</taxon>
        <taxon>Moraxellaceae</taxon>
        <taxon>Acinetobacter</taxon>
    </lineage>
</organism>
<comment type="caution">
    <text evidence="2">The sequence shown here is derived from an EMBL/GenBank/DDBJ whole genome shotgun (WGS) entry which is preliminary data.</text>
</comment>
<keyword evidence="3" id="KW-1185">Reference proteome</keyword>
<gene>
    <name evidence="2" type="ORF">F965_01818</name>
</gene>
<keyword evidence="1" id="KW-1133">Transmembrane helix</keyword>